<organism evidence="3 4">
    <name type="scientific">Trichogramma kaykai</name>
    <dbReference type="NCBI Taxonomy" id="54128"/>
    <lineage>
        <taxon>Eukaryota</taxon>
        <taxon>Metazoa</taxon>
        <taxon>Ecdysozoa</taxon>
        <taxon>Arthropoda</taxon>
        <taxon>Hexapoda</taxon>
        <taxon>Insecta</taxon>
        <taxon>Pterygota</taxon>
        <taxon>Neoptera</taxon>
        <taxon>Endopterygota</taxon>
        <taxon>Hymenoptera</taxon>
        <taxon>Apocrita</taxon>
        <taxon>Proctotrupomorpha</taxon>
        <taxon>Chalcidoidea</taxon>
        <taxon>Trichogrammatidae</taxon>
        <taxon>Trichogramma</taxon>
    </lineage>
</organism>
<dbReference type="EMBL" id="JBJJXI010000062">
    <property type="protein sequence ID" value="KAL3397639.1"/>
    <property type="molecule type" value="Genomic_DNA"/>
</dbReference>
<feature type="compositionally biased region" description="Polar residues" evidence="2">
    <location>
        <begin position="58"/>
        <end position="67"/>
    </location>
</feature>
<gene>
    <name evidence="3" type="ORF">TKK_008729</name>
</gene>
<dbReference type="Gene3D" id="3.40.50.150">
    <property type="entry name" value="Vaccinia Virus protein VP39"/>
    <property type="match status" value="1"/>
</dbReference>
<comment type="caution">
    <text evidence="3">The sequence shown here is derived from an EMBL/GenBank/DDBJ whole genome shotgun (WGS) entry which is preliminary data.</text>
</comment>
<feature type="region of interest" description="Disordered" evidence="2">
    <location>
        <begin position="53"/>
        <end position="83"/>
    </location>
</feature>
<dbReference type="SUPFAM" id="SSF53335">
    <property type="entry name" value="S-adenosyl-L-methionine-dependent methyltransferases"/>
    <property type="match status" value="1"/>
</dbReference>
<dbReference type="Proteomes" id="UP001627154">
    <property type="component" value="Unassembled WGS sequence"/>
</dbReference>
<dbReference type="InterPro" id="IPR002052">
    <property type="entry name" value="DNA_methylase_N6_adenine_CS"/>
</dbReference>
<evidence type="ECO:0000256" key="2">
    <source>
        <dbReference type="SAM" id="MobiDB-lite"/>
    </source>
</evidence>
<name>A0ABD2WXN3_9HYME</name>
<proteinExistence type="inferred from homology"/>
<dbReference type="InterPro" id="IPR007757">
    <property type="entry name" value="MT-A70-like"/>
</dbReference>
<reference evidence="3 4" key="1">
    <citation type="journal article" date="2024" name="bioRxiv">
        <title>A reference genome for Trichogramma kaykai: A tiny desert-dwelling parasitoid wasp with competing sex-ratio distorters.</title>
        <authorList>
            <person name="Culotta J."/>
            <person name="Lindsey A.R."/>
        </authorList>
    </citation>
    <scope>NUCLEOTIDE SEQUENCE [LARGE SCALE GENOMIC DNA]</scope>
    <source>
        <strain evidence="3 4">KSX58</strain>
    </source>
</reference>
<dbReference type="PANTHER" id="PTHR12829">
    <property type="entry name" value="N6-ADENOSINE-METHYLTRANSFERASE"/>
    <property type="match status" value="1"/>
</dbReference>
<sequence length="368" mass="42607">MSILLTTNEGWLISHLRYLNDVYNTVKDDDKITAFRFNQAIFQINSQFLRANQVPRGNDQNGPQCSTETKKAKKRKSTQSSLPDQVLQQNRFVESVSQKIIDRAIDLQLLAKYQINDSNLQSRLESKQFYQDSSVRKFNKNFNGVNAKNCAIVANFQNERYIFPKQCQFYSLDVRQLQSMIDLSNQYDFILLDPPWWNKSIRRKKVKLEESSYDMMYNKDVADIPVGKLLKPTGIVAVWCTNAPSHIESILKEMFTAWGVEFKAKWYWLKITQNGQPVCNFNSFHGKQPYEQLIIGSKLSNVNIPDGKIIVSVPSAIHSHKPPLTEIFEEYLPDDPNCLEIFARYLLPKCTSVGLEVLKFQHLSLFEK</sequence>
<evidence type="ECO:0008006" key="5">
    <source>
        <dbReference type="Google" id="ProtNLM"/>
    </source>
</evidence>
<dbReference type="AlphaFoldDB" id="A0ABD2WXN3"/>
<dbReference type="Pfam" id="PF05063">
    <property type="entry name" value="MT-A70"/>
    <property type="match status" value="1"/>
</dbReference>
<evidence type="ECO:0000313" key="3">
    <source>
        <dbReference type="EMBL" id="KAL3397639.1"/>
    </source>
</evidence>
<evidence type="ECO:0000313" key="4">
    <source>
        <dbReference type="Proteomes" id="UP001627154"/>
    </source>
</evidence>
<protein>
    <recommendedName>
        <fullName evidence="5">Methyltransferase-like protein 4</fullName>
    </recommendedName>
</protein>
<dbReference type="InterPro" id="IPR029063">
    <property type="entry name" value="SAM-dependent_MTases_sf"/>
</dbReference>
<dbReference type="PANTHER" id="PTHR12829:SF4">
    <property type="entry name" value="N(6)-ADENINE-SPECIFIC METHYLTRANSFERASE METTL4"/>
    <property type="match status" value="1"/>
</dbReference>
<accession>A0ABD2WXN3</accession>
<evidence type="ECO:0000256" key="1">
    <source>
        <dbReference type="PROSITE-ProRule" id="PRU00489"/>
    </source>
</evidence>
<dbReference type="PROSITE" id="PS00092">
    <property type="entry name" value="N6_MTASE"/>
    <property type="match status" value="1"/>
</dbReference>
<keyword evidence="4" id="KW-1185">Reference proteome</keyword>
<comment type="similarity">
    <text evidence="1">Belongs to the MT-A70-like family.</text>
</comment>
<dbReference type="PROSITE" id="PS51143">
    <property type="entry name" value="MT_A70"/>
    <property type="match status" value="1"/>
</dbReference>